<keyword evidence="3" id="KW-1185">Reference proteome</keyword>
<accession>A0A1G6AF51</accession>
<evidence type="ECO:0000259" key="1">
    <source>
        <dbReference type="Pfam" id="PF03358"/>
    </source>
</evidence>
<dbReference type="EMBL" id="FMXP01000004">
    <property type="protein sequence ID" value="SDB07044.1"/>
    <property type="molecule type" value="Genomic_DNA"/>
</dbReference>
<dbReference type="GO" id="GO:0016491">
    <property type="term" value="F:oxidoreductase activity"/>
    <property type="evidence" value="ECO:0007669"/>
    <property type="project" value="InterPro"/>
</dbReference>
<dbReference type="Gene3D" id="3.40.50.360">
    <property type="match status" value="1"/>
</dbReference>
<sequence>MEILVVNCSGRVNNNTKVIYYKILQKLGISEKIEFEIISLYDINEKLSDYLTIFSRYRCILWLTPEYNRSYSSNVKYFIENLGVESFFGKLNGIISTSIGPSSRCGLNEFANLLFSMDALVVTPGVEYNSLLEIDENSLNKIKILLNNLKFFYSKLL</sequence>
<protein>
    <submittedName>
        <fullName evidence="2">NADPH-dependent FMN reductase</fullName>
    </submittedName>
</protein>
<name>A0A1G6AF51_9STRE</name>
<dbReference type="RefSeq" id="WP_074485077.1">
    <property type="nucleotide sequence ID" value="NZ_FMXP01000004.1"/>
</dbReference>
<dbReference type="InterPro" id="IPR029039">
    <property type="entry name" value="Flavoprotein-like_sf"/>
</dbReference>
<evidence type="ECO:0000313" key="2">
    <source>
        <dbReference type="EMBL" id="SDB07044.1"/>
    </source>
</evidence>
<feature type="domain" description="NADPH-dependent FMN reductase-like" evidence="1">
    <location>
        <begin position="1"/>
        <end position="123"/>
    </location>
</feature>
<dbReference type="AlphaFoldDB" id="A0A1G6AF51"/>
<gene>
    <name evidence="2" type="ORF">SAMN02910293_00344</name>
</gene>
<dbReference type="InterPro" id="IPR005025">
    <property type="entry name" value="FMN_Rdtase-like_dom"/>
</dbReference>
<evidence type="ECO:0000313" key="3">
    <source>
        <dbReference type="Proteomes" id="UP000182508"/>
    </source>
</evidence>
<dbReference type="SUPFAM" id="SSF52218">
    <property type="entry name" value="Flavoproteins"/>
    <property type="match status" value="1"/>
</dbReference>
<reference evidence="2 3" key="1">
    <citation type="submission" date="2016-10" db="EMBL/GenBank/DDBJ databases">
        <authorList>
            <person name="de Groot N.N."/>
        </authorList>
    </citation>
    <scope>NUCLEOTIDE SEQUENCE [LARGE SCALE GENOMIC DNA]</scope>
    <source>
        <strain evidence="2 3">A-4</strain>
    </source>
</reference>
<dbReference type="Pfam" id="PF03358">
    <property type="entry name" value="FMN_red"/>
    <property type="match status" value="1"/>
</dbReference>
<dbReference type="Proteomes" id="UP000182508">
    <property type="component" value="Unassembled WGS sequence"/>
</dbReference>
<organism evidence="2 3">
    <name type="scientific">Streptococcus henryi</name>
    <dbReference type="NCBI Taxonomy" id="439219"/>
    <lineage>
        <taxon>Bacteria</taxon>
        <taxon>Bacillati</taxon>
        <taxon>Bacillota</taxon>
        <taxon>Bacilli</taxon>
        <taxon>Lactobacillales</taxon>
        <taxon>Streptococcaceae</taxon>
        <taxon>Streptococcus</taxon>
    </lineage>
</organism>
<proteinExistence type="predicted"/>
<dbReference type="STRING" id="439219.SAMN02910293_00344"/>